<sequence length="107" mass="11174">MTTPADIFAKTAENLIADKAGDMNAAVAFDLSGDDGGQWTVKIADGSCTVEDGIAEGADATISMEGSDYVDMMTGKLNPMMAFMGGKVKVSGDLDTVMKFQTMFKTG</sequence>
<evidence type="ECO:0000259" key="1">
    <source>
        <dbReference type="Pfam" id="PF02036"/>
    </source>
</evidence>
<dbReference type="InterPro" id="IPR036527">
    <property type="entry name" value="SCP2_sterol-bd_dom_sf"/>
</dbReference>
<feature type="domain" description="SCP2" evidence="1">
    <location>
        <begin position="17"/>
        <end position="105"/>
    </location>
</feature>
<evidence type="ECO:0000313" key="2">
    <source>
        <dbReference type="EMBL" id="VAW34328.1"/>
    </source>
</evidence>
<proteinExistence type="predicted"/>
<dbReference type="Gene3D" id="3.30.1050.10">
    <property type="entry name" value="SCP2 sterol-binding domain"/>
    <property type="match status" value="1"/>
</dbReference>
<dbReference type="InterPro" id="IPR003033">
    <property type="entry name" value="SCP2_sterol-bd_dom"/>
</dbReference>
<reference evidence="2" key="1">
    <citation type="submission" date="2018-06" db="EMBL/GenBank/DDBJ databases">
        <authorList>
            <person name="Zhirakovskaya E."/>
        </authorList>
    </citation>
    <scope>NUCLEOTIDE SEQUENCE</scope>
</reference>
<dbReference type="PANTHER" id="PTHR10094:SF25">
    <property type="entry name" value="SCP2 STEROL-BINDING DOMAIN-CONTAINING PROTEIN 1"/>
    <property type="match status" value="1"/>
</dbReference>
<protein>
    <recommendedName>
        <fullName evidence="1">SCP2 domain-containing protein</fullName>
    </recommendedName>
</protein>
<dbReference type="PANTHER" id="PTHR10094">
    <property type="entry name" value="STEROL CARRIER PROTEIN 2 SCP-2 FAMILY PROTEIN"/>
    <property type="match status" value="1"/>
</dbReference>
<name>A0A3B0UTL9_9ZZZZ</name>
<dbReference type="Pfam" id="PF02036">
    <property type="entry name" value="SCP2"/>
    <property type="match status" value="1"/>
</dbReference>
<accession>A0A3B0UTL9</accession>
<organism evidence="2">
    <name type="scientific">hydrothermal vent metagenome</name>
    <dbReference type="NCBI Taxonomy" id="652676"/>
    <lineage>
        <taxon>unclassified sequences</taxon>
        <taxon>metagenomes</taxon>
        <taxon>ecological metagenomes</taxon>
    </lineage>
</organism>
<dbReference type="SUPFAM" id="SSF55718">
    <property type="entry name" value="SCP-like"/>
    <property type="match status" value="1"/>
</dbReference>
<dbReference type="EMBL" id="UOEU01000528">
    <property type="protein sequence ID" value="VAW34328.1"/>
    <property type="molecule type" value="Genomic_DNA"/>
</dbReference>
<dbReference type="AlphaFoldDB" id="A0A3B0UTL9"/>
<gene>
    <name evidence="2" type="ORF">MNBD_CHLOROFLEXI01-2962</name>
</gene>
<dbReference type="GO" id="GO:0005829">
    <property type="term" value="C:cytosol"/>
    <property type="evidence" value="ECO:0007669"/>
    <property type="project" value="TreeGrafter"/>
</dbReference>